<feature type="transmembrane region" description="Helical" evidence="2">
    <location>
        <begin position="40"/>
        <end position="61"/>
    </location>
</feature>
<evidence type="ECO:0000256" key="1">
    <source>
        <dbReference type="SAM" id="MobiDB-lite"/>
    </source>
</evidence>
<keyword evidence="2" id="KW-1133">Transmembrane helix</keyword>
<protein>
    <submittedName>
        <fullName evidence="3">FxsA family protein</fullName>
    </submittedName>
</protein>
<sequence>MTFGSPSPDPGRSRARILVPLVVAAWAVLEIWLLTVVAGALGGGMVLLLLLAGAVCGAAAVKRAGLRAWQSLTASVQAGGEGGRGSGATGAGLGMLGGLLLIVPGFVSDAAGLLCLFPPTRRLLTGVAGKVLARRRPRPGSLGDAFQQVRIHRPDGKVVQGEVIRDDEPAGRGEDDARQRSRLMP</sequence>
<dbReference type="Pfam" id="PF04186">
    <property type="entry name" value="FxsA"/>
    <property type="match status" value="1"/>
</dbReference>
<feature type="region of interest" description="Disordered" evidence="1">
    <location>
        <begin position="162"/>
        <end position="185"/>
    </location>
</feature>
<keyword evidence="2" id="KW-0812">Transmembrane</keyword>
<feature type="transmembrane region" description="Helical" evidence="2">
    <location>
        <begin position="17"/>
        <end position="34"/>
    </location>
</feature>
<keyword evidence="4" id="KW-1185">Reference proteome</keyword>
<accession>A0ABT1PR03</accession>
<reference evidence="3" key="1">
    <citation type="submission" date="2022-06" db="EMBL/GenBank/DDBJ databases">
        <title>Draft genome sequence of Streptomyces sp. RB6PN25 isolated from peat swamp forest in Thailand.</title>
        <authorList>
            <person name="Duangmal K."/>
            <person name="Klaysubun C."/>
        </authorList>
    </citation>
    <scope>NUCLEOTIDE SEQUENCE</scope>
    <source>
        <strain evidence="3">RB6PN25</strain>
    </source>
</reference>
<dbReference type="PANTHER" id="PTHR35335:SF1">
    <property type="entry name" value="UPF0716 PROTEIN FXSA"/>
    <property type="match status" value="1"/>
</dbReference>
<evidence type="ECO:0000313" key="3">
    <source>
        <dbReference type="EMBL" id="MCQ4080094.1"/>
    </source>
</evidence>
<proteinExistence type="predicted"/>
<dbReference type="Proteomes" id="UP001057702">
    <property type="component" value="Unassembled WGS sequence"/>
</dbReference>
<evidence type="ECO:0000256" key="2">
    <source>
        <dbReference type="SAM" id="Phobius"/>
    </source>
</evidence>
<dbReference type="PANTHER" id="PTHR35335">
    <property type="entry name" value="UPF0716 PROTEIN FXSA"/>
    <property type="match status" value="1"/>
</dbReference>
<dbReference type="NCBIfam" id="NF008528">
    <property type="entry name" value="PRK11463.1-2"/>
    <property type="match status" value="1"/>
</dbReference>
<organism evidence="3 4">
    <name type="scientific">Streptomyces humicola</name>
    <dbReference type="NCBI Taxonomy" id="2953240"/>
    <lineage>
        <taxon>Bacteria</taxon>
        <taxon>Bacillati</taxon>
        <taxon>Actinomycetota</taxon>
        <taxon>Actinomycetes</taxon>
        <taxon>Kitasatosporales</taxon>
        <taxon>Streptomycetaceae</taxon>
        <taxon>Streptomyces</taxon>
    </lineage>
</organism>
<name>A0ABT1PR03_9ACTN</name>
<dbReference type="NCBIfam" id="NF008527">
    <property type="entry name" value="PRK11463.1-1"/>
    <property type="match status" value="1"/>
</dbReference>
<keyword evidence="2" id="KW-0472">Membrane</keyword>
<dbReference type="InterPro" id="IPR007313">
    <property type="entry name" value="FxsA"/>
</dbReference>
<comment type="caution">
    <text evidence="3">The sequence shown here is derived from an EMBL/GenBank/DDBJ whole genome shotgun (WGS) entry which is preliminary data.</text>
</comment>
<evidence type="ECO:0000313" key="4">
    <source>
        <dbReference type="Proteomes" id="UP001057702"/>
    </source>
</evidence>
<dbReference type="RefSeq" id="WP_255918952.1">
    <property type="nucleotide sequence ID" value="NZ_JANFNG010000002.1"/>
</dbReference>
<feature type="compositionally biased region" description="Basic and acidic residues" evidence="1">
    <location>
        <begin position="163"/>
        <end position="179"/>
    </location>
</feature>
<gene>
    <name evidence="3" type="ORF">NGB36_05680</name>
</gene>
<dbReference type="EMBL" id="JANFNG010000002">
    <property type="protein sequence ID" value="MCQ4080094.1"/>
    <property type="molecule type" value="Genomic_DNA"/>
</dbReference>